<keyword evidence="2 13" id="KW-0813">Transport</keyword>
<dbReference type="GO" id="GO:0012505">
    <property type="term" value="C:endomembrane system"/>
    <property type="evidence" value="ECO:0007669"/>
    <property type="project" value="UniProtKB-SubCell"/>
</dbReference>
<dbReference type="Gene3D" id="6.10.250.1580">
    <property type="match status" value="1"/>
</dbReference>
<evidence type="ECO:0000256" key="5">
    <source>
        <dbReference type="ARBA" id="ARBA00022692"/>
    </source>
</evidence>
<evidence type="ECO:0000313" key="16">
    <source>
        <dbReference type="EMBL" id="OEH85439.1"/>
    </source>
</evidence>
<evidence type="ECO:0000256" key="14">
    <source>
        <dbReference type="RuleBase" id="RU003848"/>
    </source>
</evidence>
<keyword evidence="5 13" id="KW-0812">Transmembrane</keyword>
<accession>A0A1E5L629</accession>
<evidence type="ECO:0000256" key="3">
    <source>
        <dbReference type="ARBA" id="ARBA00022475"/>
    </source>
</evidence>
<comment type="caution">
    <text evidence="16">The sequence shown here is derived from an EMBL/GenBank/DDBJ whole genome shotgun (WGS) entry which is preliminary data.</text>
</comment>
<dbReference type="STRING" id="1390249.BHU72_04955"/>
<dbReference type="Proteomes" id="UP000095255">
    <property type="component" value="Unassembled WGS sequence"/>
</dbReference>
<name>A0A1E5L629_9FIRM</name>
<evidence type="ECO:0000256" key="12">
    <source>
        <dbReference type="ARBA" id="ARBA00037847"/>
    </source>
</evidence>
<comment type="similarity">
    <text evidence="1 13 14">Belongs to the ATPase B chain family.</text>
</comment>
<dbReference type="OrthoDB" id="282095at2"/>
<evidence type="ECO:0000256" key="7">
    <source>
        <dbReference type="ARBA" id="ARBA00022989"/>
    </source>
</evidence>
<feature type="coiled-coil region" evidence="15">
    <location>
        <begin position="31"/>
        <end position="123"/>
    </location>
</feature>
<sequence length="161" mass="18644">MHFEAGTMIMQLFAFLVLFFLLSKYAFKPLVKVIQERQDYIEKQLKTAEDQRAEAEKLQAEHRQEMVKVREEALEIVERARKQSEKQANDILVAAKNEAERLKENAKQEIVKEKDQALAELRNQVGSLSVLIASKIIEKDMNEAEHNTLIDKYLKEVGKSV</sequence>
<keyword evidence="7 13" id="KW-1133">Transmembrane helix</keyword>
<dbReference type="RefSeq" id="WP_069702266.1">
    <property type="nucleotide sequence ID" value="NZ_MJAT01000022.1"/>
</dbReference>
<dbReference type="CDD" id="cd06503">
    <property type="entry name" value="ATP-synt_Fo_b"/>
    <property type="match status" value="1"/>
</dbReference>
<comment type="subcellular location">
    <subcellularLocation>
        <location evidence="13">Cell membrane</location>
        <topology evidence="13">Single-pass membrane protein</topology>
    </subcellularLocation>
    <subcellularLocation>
        <location evidence="12">Endomembrane system</location>
        <topology evidence="12">Single-pass membrane protein</topology>
    </subcellularLocation>
</comment>
<evidence type="ECO:0000256" key="10">
    <source>
        <dbReference type="ARBA" id="ARBA00023310"/>
    </source>
</evidence>
<keyword evidence="8 13" id="KW-0406">Ion transport</keyword>
<keyword evidence="4 13" id="KW-0138">CF(0)</keyword>
<dbReference type="InterPro" id="IPR028987">
    <property type="entry name" value="ATP_synth_B-like_membr_sf"/>
</dbReference>
<dbReference type="HAMAP" id="MF_01398">
    <property type="entry name" value="ATP_synth_b_bprime"/>
    <property type="match status" value="1"/>
</dbReference>
<comment type="function">
    <text evidence="11 13">F(1)F(0) ATP synthase produces ATP from ADP in the presence of a proton or sodium gradient. F-type ATPases consist of two structural domains, F(1) containing the extramembraneous catalytic core and F(0) containing the membrane proton channel, linked together by a central stalk and a peripheral stalk. During catalysis, ATP synthesis in the catalytic domain of F(1) is coupled via a rotary mechanism of the central stalk subunits to proton translocation.</text>
</comment>
<evidence type="ECO:0000313" key="17">
    <source>
        <dbReference type="Proteomes" id="UP000095255"/>
    </source>
</evidence>
<comment type="subunit">
    <text evidence="13">F-type ATPases have 2 components, F(1) - the catalytic core - and F(0) - the membrane proton channel. F(1) has five subunits: alpha(3), beta(3), gamma(1), delta(1), epsilon(1). F(0) has three main subunits: a(1), b(2) and c(10-14). The alpha and beta chains form an alternating ring which encloses part of the gamma chain. F(1) is attached to F(0) by a central stalk formed by the gamma and epsilon chains, while a peripheral stalk is formed by the delta and b chains.</text>
</comment>
<keyword evidence="15" id="KW-0175">Coiled coil</keyword>
<dbReference type="AlphaFoldDB" id="A0A1E5L629"/>
<proteinExistence type="inferred from homology"/>
<dbReference type="SUPFAM" id="SSF81573">
    <property type="entry name" value="F1F0 ATP synthase subunit B, membrane domain"/>
    <property type="match status" value="1"/>
</dbReference>
<evidence type="ECO:0000256" key="9">
    <source>
        <dbReference type="ARBA" id="ARBA00023136"/>
    </source>
</evidence>
<dbReference type="Pfam" id="PF00430">
    <property type="entry name" value="ATP-synt_B"/>
    <property type="match status" value="1"/>
</dbReference>
<keyword evidence="3 13" id="KW-1003">Cell membrane</keyword>
<dbReference type="InterPro" id="IPR050059">
    <property type="entry name" value="ATP_synthase_B_chain"/>
</dbReference>
<evidence type="ECO:0000256" key="1">
    <source>
        <dbReference type="ARBA" id="ARBA00005513"/>
    </source>
</evidence>
<dbReference type="InterPro" id="IPR005864">
    <property type="entry name" value="ATP_synth_F0_bsu_bac"/>
</dbReference>
<evidence type="ECO:0000256" key="8">
    <source>
        <dbReference type="ARBA" id="ARBA00023065"/>
    </source>
</evidence>
<dbReference type="NCBIfam" id="TIGR01144">
    <property type="entry name" value="ATP_synt_b"/>
    <property type="match status" value="1"/>
</dbReference>
<keyword evidence="17" id="KW-1185">Reference proteome</keyword>
<comment type="function">
    <text evidence="13">Component of the F(0) channel, it forms part of the peripheral stalk, linking F(1) to F(0).</text>
</comment>
<reference evidence="16 17" key="1">
    <citation type="submission" date="2016-09" db="EMBL/GenBank/DDBJ databases">
        <title>Desulfuribacillus arsenicus sp. nov., an obligately anaerobic, dissimilatory arsenic- and antimonate-reducing bacterium isolated from anoxic sediments.</title>
        <authorList>
            <person name="Abin C.A."/>
            <person name="Hollibaugh J.T."/>
        </authorList>
    </citation>
    <scope>NUCLEOTIDE SEQUENCE [LARGE SCALE GENOMIC DNA]</scope>
    <source>
        <strain evidence="16 17">MLFW-2</strain>
    </source>
</reference>
<dbReference type="GO" id="GO:0046933">
    <property type="term" value="F:proton-transporting ATP synthase activity, rotational mechanism"/>
    <property type="evidence" value="ECO:0007669"/>
    <property type="project" value="UniProtKB-UniRule"/>
</dbReference>
<evidence type="ECO:0000256" key="11">
    <source>
        <dbReference type="ARBA" id="ARBA00025198"/>
    </source>
</evidence>
<dbReference type="GO" id="GO:0005886">
    <property type="term" value="C:plasma membrane"/>
    <property type="evidence" value="ECO:0007669"/>
    <property type="project" value="UniProtKB-SubCell"/>
</dbReference>
<dbReference type="PANTHER" id="PTHR33445:SF1">
    <property type="entry name" value="ATP SYNTHASE SUBUNIT B"/>
    <property type="match status" value="1"/>
</dbReference>
<dbReference type="EMBL" id="MJAT01000022">
    <property type="protein sequence ID" value="OEH85439.1"/>
    <property type="molecule type" value="Genomic_DNA"/>
</dbReference>
<organism evidence="16 17">
    <name type="scientific">Desulfuribacillus stibiiarsenatis</name>
    <dbReference type="NCBI Taxonomy" id="1390249"/>
    <lineage>
        <taxon>Bacteria</taxon>
        <taxon>Bacillati</taxon>
        <taxon>Bacillota</taxon>
        <taxon>Desulfuribacillia</taxon>
        <taxon>Desulfuribacillales</taxon>
        <taxon>Desulfuribacillaceae</taxon>
        <taxon>Desulfuribacillus</taxon>
    </lineage>
</organism>
<protein>
    <recommendedName>
        <fullName evidence="13">ATP synthase subunit b</fullName>
    </recommendedName>
    <alternativeName>
        <fullName evidence="13">ATP synthase F(0) sector subunit b</fullName>
    </alternativeName>
    <alternativeName>
        <fullName evidence="13">ATPase subunit I</fullName>
    </alternativeName>
    <alternativeName>
        <fullName evidence="13">F-type ATPase subunit b</fullName>
        <shortName evidence="13">F-ATPase subunit b</shortName>
    </alternativeName>
</protein>
<evidence type="ECO:0000256" key="4">
    <source>
        <dbReference type="ARBA" id="ARBA00022547"/>
    </source>
</evidence>
<dbReference type="PANTHER" id="PTHR33445">
    <property type="entry name" value="ATP SYNTHASE SUBUNIT B', CHLOROPLASTIC"/>
    <property type="match status" value="1"/>
</dbReference>
<dbReference type="GO" id="GO:0045259">
    <property type="term" value="C:proton-transporting ATP synthase complex"/>
    <property type="evidence" value="ECO:0007669"/>
    <property type="project" value="UniProtKB-KW"/>
</dbReference>
<evidence type="ECO:0000256" key="13">
    <source>
        <dbReference type="HAMAP-Rule" id="MF_01398"/>
    </source>
</evidence>
<evidence type="ECO:0000256" key="2">
    <source>
        <dbReference type="ARBA" id="ARBA00022448"/>
    </source>
</evidence>
<evidence type="ECO:0000256" key="6">
    <source>
        <dbReference type="ARBA" id="ARBA00022781"/>
    </source>
</evidence>
<dbReference type="GO" id="GO:0046961">
    <property type="term" value="F:proton-transporting ATPase activity, rotational mechanism"/>
    <property type="evidence" value="ECO:0007669"/>
    <property type="project" value="TreeGrafter"/>
</dbReference>
<evidence type="ECO:0000256" key="15">
    <source>
        <dbReference type="SAM" id="Coils"/>
    </source>
</evidence>
<keyword evidence="10 13" id="KW-0066">ATP synthesis</keyword>
<keyword evidence="9 13" id="KW-0472">Membrane</keyword>
<gene>
    <name evidence="13" type="primary">atpF</name>
    <name evidence="16" type="ORF">BHU72_04955</name>
</gene>
<keyword evidence="6 13" id="KW-0375">Hydrogen ion transport</keyword>
<dbReference type="InterPro" id="IPR002146">
    <property type="entry name" value="ATP_synth_b/b'su_bac/chlpt"/>
</dbReference>